<reference evidence="2 3" key="1">
    <citation type="submission" date="2023-04" db="EMBL/GenBank/DDBJ databases">
        <title>Marinoamorphus aggregata gen. nov., sp. Nov., isolate from tissue of brittle star Ophioplocus japonicus.</title>
        <authorList>
            <person name="Kawano K."/>
            <person name="Sawayama S."/>
            <person name="Nakagawa S."/>
        </authorList>
    </citation>
    <scope>NUCLEOTIDE SEQUENCE [LARGE SCALE GENOMIC DNA]</scope>
    <source>
        <strain evidence="2 3">NKW23</strain>
    </source>
</reference>
<organism evidence="2 3">
    <name type="scientific">Paralimibaculum aggregatum</name>
    <dbReference type="NCBI Taxonomy" id="3036245"/>
    <lineage>
        <taxon>Bacteria</taxon>
        <taxon>Pseudomonadati</taxon>
        <taxon>Pseudomonadota</taxon>
        <taxon>Alphaproteobacteria</taxon>
        <taxon>Rhodobacterales</taxon>
        <taxon>Paracoccaceae</taxon>
        <taxon>Paralimibaculum</taxon>
    </lineage>
</organism>
<evidence type="ECO:0000256" key="1">
    <source>
        <dbReference type="SAM" id="MobiDB-lite"/>
    </source>
</evidence>
<comment type="caution">
    <text evidence="2">The sequence shown here is derived from an EMBL/GenBank/DDBJ whole genome shotgun (WGS) entry which is preliminary data.</text>
</comment>
<dbReference type="RefSeq" id="WP_285669617.1">
    <property type="nucleotide sequence ID" value="NZ_BSYI01000001.1"/>
</dbReference>
<accession>A0ABQ6LC92</accession>
<feature type="region of interest" description="Disordered" evidence="1">
    <location>
        <begin position="1"/>
        <end position="38"/>
    </location>
</feature>
<keyword evidence="3" id="KW-1185">Reference proteome</keyword>
<dbReference type="Proteomes" id="UP001239909">
    <property type="component" value="Unassembled WGS sequence"/>
</dbReference>
<evidence type="ECO:0008006" key="4">
    <source>
        <dbReference type="Google" id="ProtNLM"/>
    </source>
</evidence>
<evidence type="ECO:0000313" key="2">
    <source>
        <dbReference type="EMBL" id="GMG81000.1"/>
    </source>
</evidence>
<evidence type="ECO:0000313" key="3">
    <source>
        <dbReference type="Proteomes" id="UP001239909"/>
    </source>
</evidence>
<dbReference type="EMBL" id="BSYI01000001">
    <property type="protein sequence ID" value="GMG81000.1"/>
    <property type="molecule type" value="Genomic_DNA"/>
</dbReference>
<protein>
    <recommendedName>
        <fullName evidence="4">Sensor histidine kinase</fullName>
    </recommendedName>
</protein>
<gene>
    <name evidence="2" type="ORF">LNKW23_02120</name>
</gene>
<proteinExistence type="predicted"/>
<sequence length="371" mass="37571">MAPPPRSEADLAPEAAAASGTGRPEAGEAGDGRPAMAVPAGPLPIAMAAITVDGRCRERNPADLAIFGERADRLIARFLDPGLGQSMLAAAVADGIAEAPACLTTAAGARPFRVSLWRQRGGERIRVLGAFAGDAPPAPAPPPDTRPALPGDGGAAEILVRALRAPLRAAIGAAERLRDQGTAAGGEAVARGASDILAAGWRLTRLADDLLAAPPGRLPAPRALGEVDPVRLIRRLLRLAAGEFTARGILVEEERLPPPGAAPLVLADESLLWLAFETLLWEAAAEAGPDGRIALGLARTAGGGAVLEIAAQTGTAAPIERAPPRLASSGGLGPELCGPILASIGLALEPQAGEGPALRIHIPPESCLDPP</sequence>
<name>A0ABQ6LC92_9RHOB</name>